<feature type="transmembrane region" description="Helical" evidence="4">
    <location>
        <begin position="355"/>
        <end position="372"/>
    </location>
</feature>
<dbReference type="Gene3D" id="1.25.40.10">
    <property type="entry name" value="Tetratricopeptide repeat domain"/>
    <property type="match status" value="2"/>
</dbReference>
<dbReference type="PANTHER" id="PTHR44227">
    <property type="match status" value="1"/>
</dbReference>
<evidence type="ECO:0000256" key="3">
    <source>
        <dbReference type="PROSITE-ProRule" id="PRU00339"/>
    </source>
</evidence>
<feature type="transmembrane region" description="Helical" evidence="4">
    <location>
        <begin position="239"/>
        <end position="260"/>
    </location>
</feature>
<feature type="transmembrane region" description="Helical" evidence="4">
    <location>
        <begin position="16"/>
        <end position="34"/>
    </location>
</feature>
<reference evidence="5 6" key="1">
    <citation type="submission" date="2021-03" db="EMBL/GenBank/DDBJ databases">
        <title>Genomic and phenotypic characterization of Chloracidobacterium isolates provides evidence for multiple species.</title>
        <authorList>
            <person name="Saini M.K."/>
            <person name="Costas A.M.G."/>
            <person name="Tank M."/>
            <person name="Bryant D.A."/>
        </authorList>
    </citation>
    <scope>NUCLEOTIDE SEQUENCE [LARGE SCALE GENOMIC DNA]</scope>
    <source>
        <strain evidence="5 6">BV2-C</strain>
    </source>
</reference>
<evidence type="ECO:0000313" key="6">
    <source>
        <dbReference type="Proteomes" id="UP000676506"/>
    </source>
</evidence>
<dbReference type="InterPro" id="IPR019734">
    <property type="entry name" value="TPR_rpt"/>
</dbReference>
<protein>
    <submittedName>
        <fullName evidence="5">Tetratricopeptide repeat protein</fullName>
    </submittedName>
</protein>
<dbReference type="SMART" id="SM00028">
    <property type="entry name" value="TPR"/>
    <property type="match status" value="4"/>
</dbReference>
<feature type="transmembrane region" description="Helical" evidence="4">
    <location>
        <begin position="330"/>
        <end position="348"/>
    </location>
</feature>
<evidence type="ECO:0000256" key="1">
    <source>
        <dbReference type="ARBA" id="ARBA00022737"/>
    </source>
</evidence>
<evidence type="ECO:0000313" key="5">
    <source>
        <dbReference type="EMBL" id="QUW03085.1"/>
    </source>
</evidence>
<keyword evidence="4" id="KW-1133">Transmembrane helix</keyword>
<feature type="repeat" description="TPR" evidence="3">
    <location>
        <begin position="591"/>
        <end position="624"/>
    </location>
</feature>
<dbReference type="Pfam" id="PF14559">
    <property type="entry name" value="TPR_19"/>
    <property type="match status" value="1"/>
</dbReference>
<sequence>MPAHQPVVIAWTWSPVQMMLIWSCLIGGLGWWIFGNTIKHGYVVDDVGIVRDNPNAAATTDLRQLFKKHYWQDVQATEKLNRNFHYRPLTIASYALVARRFGPGPAAQHAVNVGLHIVVAWLGCWLMYVWLQDTVMAGLAGLCFVAHPLHTEAVAMLVGRAELLAALGALGALAFALAEAKLALTDATAGGQRWLLAAGAGLCLLVGWLAKESAVLFFPLWLLILWANGQTASVPWQRALVAAGWRTGVACGLASLGFWFCHQRIQSGVPLAPIDFPMNPLAYAGLLERWATGVVLLMKYVGMHLWPFPLQVDYSFDSLPLVVDWRDRRLWSAGLGLAFFLAGVGLAYRRRSPAWVGLLFLLGSAALFSHFIRPLGFVFAERVMYLPSLGYGLALAAGFRVGWQALPRPLWRWALAGAVALLIGSLAWQTRQEVGFYRDSQTVLARSLAVGNQRSVWLWQAYGTEQLNAGHPDEAIRALDRARAILPLAETHAVLAKAYLAKGDSPAALAAARMAARLDPVWMPYRELFGILLFEAGRTDEAAAEFEAALGLAPADGKLHAQLAVIRRRQGRLPEAIHHYGVALQQFPTQPRWWMALGDLYVAAGNIETARRCYRKVVEVDSDAAARQEAEHKLAQLANRR</sequence>
<keyword evidence="4" id="KW-0472">Membrane</keyword>
<feature type="transmembrane region" description="Helical" evidence="4">
    <location>
        <begin position="281"/>
        <end position="301"/>
    </location>
</feature>
<dbReference type="Pfam" id="PF13432">
    <property type="entry name" value="TPR_16"/>
    <property type="match status" value="1"/>
</dbReference>
<proteinExistence type="predicted"/>
<feature type="transmembrane region" description="Helical" evidence="4">
    <location>
        <begin position="194"/>
        <end position="227"/>
    </location>
</feature>
<gene>
    <name evidence="5" type="ORF">J8C06_01170</name>
</gene>
<dbReference type="PANTHER" id="PTHR44227:SF3">
    <property type="entry name" value="PROTEIN O-MANNOSYL-TRANSFERASE TMTC4"/>
    <property type="match status" value="1"/>
</dbReference>
<dbReference type="EMBL" id="CP072648">
    <property type="protein sequence ID" value="QUW03085.1"/>
    <property type="molecule type" value="Genomic_DNA"/>
</dbReference>
<keyword evidence="6" id="KW-1185">Reference proteome</keyword>
<feature type="transmembrane region" description="Helical" evidence="4">
    <location>
        <begin position="410"/>
        <end position="428"/>
    </location>
</feature>
<organism evidence="5 6">
    <name type="scientific">Chloracidobacterium validum</name>
    <dbReference type="NCBI Taxonomy" id="2821543"/>
    <lineage>
        <taxon>Bacteria</taxon>
        <taxon>Pseudomonadati</taxon>
        <taxon>Acidobacteriota</taxon>
        <taxon>Terriglobia</taxon>
        <taxon>Terriglobales</taxon>
        <taxon>Acidobacteriaceae</taxon>
        <taxon>Chloracidobacterium</taxon>
    </lineage>
</organism>
<accession>A0ABX8BBE5</accession>
<dbReference type="PROSITE" id="PS50005">
    <property type="entry name" value="TPR"/>
    <property type="match status" value="1"/>
</dbReference>
<name>A0ABX8BBE5_9BACT</name>
<feature type="transmembrane region" description="Helical" evidence="4">
    <location>
        <begin position="163"/>
        <end position="182"/>
    </location>
</feature>
<feature type="transmembrane region" description="Helical" evidence="4">
    <location>
        <begin position="109"/>
        <end position="131"/>
    </location>
</feature>
<keyword evidence="2 3" id="KW-0802">TPR repeat</keyword>
<feature type="transmembrane region" description="Helical" evidence="4">
    <location>
        <begin position="384"/>
        <end position="403"/>
    </location>
</feature>
<dbReference type="InterPro" id="IPR011990">
    <property type="entry name" value="TPR-like_helical_dom_sf"/>
</dbReference>
<evidence type="ECO:0000256" key="4">
    <source>
        <dbReference type="SAM" id="Phobius"/>
    </source>
</evidence>
<keyword evidence="1" id="KW-0677">Repeat</keyword>
<dbReference type="InterPro" id="IPR052346">
    <property type="entry name" value="O-mannosyl-transferase_TMTC"/>
</dbReference>
<dbReference type="RefSeq" id="WP_211428976.1">
    <property type="nucleotide sequence ID" value="NZ_CP072648.1"/>
</dbReference>
<dbReference type="Proteomes" id="UP000676506">
    <property type="component" value="Chromosome 1"/>
</dbReference>
<dbReference type="SUPFAM" id="SSF48452">
    <property type="entry name" value="TPR-like"/>
    <property type="match status" value="1"/>
</dbReference>
<evidence type="ECO:0000256" key="2">
    <source>
        <dbReference type="ARBA" id="ARBA00022803"/>
    </source>
</evidence>
<keyword evidence="4" id="KW-0812">Transmembrane</keyword>